<evidence type="ECO:0000313" key="2">
    <source>
        <dbReference type="Proteomes" id="UP001302274"/>
    </source>
</evidence>
<dbReference type="EMBL" id="JAYGJQ010000001">
    <property type="protein sequence ID" value="MEA9355887.1"/>
    <property type="molecule type" value="Genomic_DNA"/>
</dbReference>
<dbReference type="RefSeq" id="WP_323575530.1">
    <property type="nucleotide sequence ID" value="NZ_JAYGJQ010000001.1"/>
</dbReference>
<organism evidence="1 2">
    <name type="scientific">Bacteriovorax antarcticus</name>
    <dbReference type="NCBI Taxonomy" id="3088717"/>
    <lineage>
        <taxon>Bacteria</taxon>
        <taxon>Pseudomonadati</taxon>
        <taxon>Bdellovibrionota</taxon>
        <taxon>Bacteriovoracia</taxon>
        <taxon>Bacteriovoracales</taxon>
        <taxon>Bacteriovoracaceae</taxon>
        <taxon>Bacteriovorax</taxon>
    </lineage>
</organism>
<gene>
    <name evidence="1" type="ORF">SHI21_06735</name>
</gene>
<keyword evidence="2" id="KW-1185">Reference proteome</keyword>
<comment type="caution">
    <text evidence="1">The sequence shown here is derived from an EMBL/GenBank/DDBJ whole genome shotgun (WGS) entry which is preliminary data.</text>
</comment>
<protein>
    <submittedName>
        <fullName evidence="1">Uncharacterized protein</fullName>
    </submittedName>
</protein>
<proteinExistence type="predicted"/>
<accession>A0ABU5VSI8</accession>
<dbReference type="Proteomes" id="UP001302274">
    <property type="component" value="Unassembled WGS sequence"/>
</dbReference>
<reference evidence="1 2" key="1">
    <citation type="submission" date="2023-11" db="EMBL/GenBank/DDBJ databases">
        <title>A Novel Polar Bacteriovorax (B. antarcticus) Isolated from the Biocrust in Antarctica.</title>
        <authorList>
            <person name="Mun W."/>
            <person name="Choi S.Y."/>
            <person name="Mitchell R.J."/>
        </authorList>
    </citation>
    <scope>NUCLEOTIDE SEQUENCE [LARGE SCALE GENOMIC DNA]</scope>
    <source>
        <strain evidence="1 2">PP10</strain>
    </source>
</reference>
<sequence length="487" mass="54222">MKTASFKQFTTTLMLIGTMSFSSVIYAEEVALPVISKPAILQEGTQRELSAAQIAELLPWAKNSKSFLVDLLDSIQNMTATDQVERMVEGIKSVVSESAPKNSELLMRYALNRSLVLSETLSKEMGSDEVGTIDAKVRVLKLSINMALKYYDADMETMSKKAPTNFAEFGIQYFSFLSEVNKSIFDASAQYTIQRTSLEWLQWDLYRDLNNAGYAPQIVKINNNLKVFPAKKITDAQAINYIRQMKQVTNNLNLNVIRKKSEQESVDRPSSSDGTFLGMAKESLLACVNLKSKTYDSTQALNECSSEIKRSGFDYSADNFSQCFTYVNQSLRAAESVDTCTAIIKSSTVDFSDKNFQECHRLVNKTLSSIDSVKSCLSYGNKVDFLSANFQGCYTLKNRTLTSNDTIKYCVGAVKNVFNFTDASFLACHGFVSKSLTSSESVDMCIDFSKKTNVDFTSGEFQQCYTMLNGSSTSVDSVKGCVKMMDK</sequence>
<name>A0ABU5VSI8_9BACT</name>
<evidence type="ECO:0000313" key="1">
    <source>
        <dbReference type="EMBL" id="MEA9355887.1"/>
    </source>
</evidence>